<reference evidence="2 3" key="1">
    <citation type="submission" date="2023-08" db="EMBL/GenBank/DDBJ databases">
        <title>Microbacterium psychrotolerans sp. nov., a psychrotolerant bacterium isolated from soil in Heilongjiang Province, China.</title>
        <authorList>
            <person name="An P."/>
            <person name="Zhao D."/>
            <person name="Xiang H."/>
        </authorList>
    </citation>
    <scope>NUCLEOTIDE SEQUENCE [LARGE SCALE GENOMIC DNA]</scope>
    <source>
        <strain evidence="2 3">QXD-8</strain>
    </source>
</reference>
<comment type="caution">
    <text evidence="2">The sequence shown here is derived from an EMBL/GenBank/DDBJ whole genome shotgun (WGS) entry which is preliminary data.</text>
</comment>
<name>A0ABU0YZ76_9MICO</name>
<dbReference type="RefSeq" id="WP_308865972.1">
    <property type="nucleotide sequence ID" value="NZ_JAVFWO010000001.1"/>
</dbReference>
<keyword evidence="1" id="KW-1133">Transmembrane helix</keyword>
<accession>A0ABU0YZ76</accession>
<protein>
    <submittedName>
        <fullName evidence="2">Uncharacterized protein</fullName>
    </submittedName>
</protein>
<evidence type="ECO:0000256" key="1">
    <source>
        <dbReference type="SAM" id="Phobius"/>
    </source>
</evidence>
<dbReference type="Proteomes" id="UP001235133">
    <property type="component" value="Unassembled WGS sequence"/>
</dbReference>
<keyword evidence="1" id="KW-0812">Transmembrane</keyword>
<dbReference type="EMBL" id="JAVFWO010000001">
    <property type="protein sequence ID" value="MDQ7876571.1"/>
    <property type="molecule type" value="Genomic_DNA"/>
</dbReference>
<proteinExistence type="predicted"/>
<sequence>MRVSLWNDWWPTAGEWSAFWAFTTFAVALVAAILAFSQLRIILLEREERERPYLAVDFEFRSLLVLIAVENISTKLATNVTLKSIPLPESTREDRLGRLERIFDGSFVIPQVAPGRRMSWHVDIASTLLESDSLPRRFEVTARYCDPLARSVGWFGLRSARPEPRWYEDTFILDLDQYGYAATEQDYENKNWNIAQRNERRLERIAAASERIVAELQTRNASD</sequence>
<keyword evidence="1" id="KW-0472">Membrane</keyword>
<keyword evidence="3" id="KW-1185">Reference proteome</keyword>
<evidence type="ECO:0000313" key="3">
    <source>
        <dbReference type="Proteomes" id="UP001235133"/>
    </source>
</evidence>
<organism evidence="2 3">
    <name type="scientific">Microbacterium psychrotolerans</name>
    <dbReference type="NCBI Taxonomy" id="3068321"/>
    <lineage>
        <taxon>Bacteria</taxon>
        <taxon>Bacillati</taxon>
        <taxon>Actinomycetota</taxon>
        <taxon>Actinomycetes</taxon>
        <taxon>Micrococcales</taxon>
        <taxon>Microbacteriaceae</taxon>
        <taxon>Microbacterium</taxon>
    </lineage>
</organism>
<evidence type="ECO:0000313" key="2">
    <source>
        <dbReference type="EMBL" id="MDQ7876571.1"/>
    </source>
</evidence>
<feature type="transmembrane region" description="Helical" evidence="1">
    <location>
        <begin position="20"/>
        <end position="43"/>
    </location>
</feature>
<gene>
    <name evidence="2" type="ORF">Q9R08_01135</name>
</gene>